<keyword evidence="8" id="KW-0238">DNA-binding</keyword>
<keyword evidence="16" id="KW-1185">Reference proteome</keyword>
<evidence type="ECO:0000256" key="11">
    <source>
        <dbReference type="ARBA" id="ARBA00068495"/>
    </source>
</evidence>
<dbReference type="InterPro" id="IPR006573">
    <property type="entry name" value="NHR_dom"/>
</dbReference>
<keyword evidence="2" id="KW-0217">Developmental protein</keyword>
<evidence type="ECO:0000256" key="3">
    <source>
        <dbReference type="ARBA" id="ARBA00022723"/>
    </source>
</evidence>
<feature type="domain" description="NHR" evidence="14">
    <location>
        <begin position="260"/>
        <end position="426"/>
    </location>
</feature>
<feature type="domain" description="RING-type" evidence="13">
    <location>
        <begin position="655"/>
        <end position="696"/>
    </location>
</feature>
<keyword evidence="4" id="KW-0677">Repeat</keyword>
<dbReference type="GO" id="GO:0003677">
    <property type="term" value="F:DNA binding"/>
    <property type="evidence" value="ECO:0007669"/>
    <property type="project" value="UniProtKB-KW"/>
</dbReference>
<accession>A0A1B0CIZ8</accession>
<dbReference type="PANTHER" id="PTHR12429">
    <property type="entry name" value="NEURALIZED"/>
    <property type="match status" value="1"/>
</dbReference>
<proteinExistence type="predicted"/>
<dbReference type="Gene3D" id="3.30.40.10">
    <property type="entry name" value="Zinc/RING finger domain, C3HC4 (zinc finger)"/>
    <property type="match status" value="2"/>
</dbReference>
<dbReference type="SMART" id="SM00184">
    <property type="entry name" value="RING"/>
    <property type="match status" value="2"/>
</dbReference>
<dbReference type="SUPFAM" id="SSF57850">
    <property type="entry name" value="RING/U-box"/>
    <property type="match status" value="2"/>
</dbReference>
<dbReference type="CDD" id="cd16647">
    <property type="entry name" value="mRING-HC-C3HC5_NEU1"/>
    <property type="match status" value="2"/>
</dbReference>
<evidence type="ECO:0000313" key="15">
    <source>
        <dbReference type="EnsemblMetazoa" id="LLOJ004431-PA"/>
    </source>
</evidence>
<dbReference type="GO" id="GO:0007399">
    <property type="term" value="P:nervous system development"/>
    <property type="evidence" value="ECO:0007669"/>
    <property type="project" value="UniProtKB-KW"/>
</dbReference>
<dbReference type="GO" id="GO:0061630">
    <property type="term" value="F:ubiquitin protein ligase activity"/>
    <property type="evidence" value="ECO:0007669"/>
    <property type="project" value="TreeGrafter"/>
</dbReference>
<keyword evidence="9" id="KW-0539">Nucleus</keyword>
<evidence type="ECO:0000256" key="4">
    <source>
        <dbReference type="ARBA" id="ARBA00022737"/>
    </source>
</evidence>
<feature type="domain" description="RING-type" evidence="13">
    <location>
        <begin position="581"/>
        <end position="622"/>
    </location>
</feature>
<organism evidence="15 16">
    <name type="scientific">Lutzomyia longipalpis</name>
    <name type="common">Sand fly</name>
    <dbReference type="NCBI Taxonomy" id="7200"/>
    <lineage>
        <taxon>Eukaryota</taxon>
        <taxon>Metazoa</taxon>
        <taxon>Ecdysozoa</taxon>
        <taxon>Arthropoda</taxon>
        <taxon>Hexapoda</taxon>
        <taxon>Insecta</taxon>
        <taxon>Pterygota</taxon>
        <taxon>Neoptera</taxon>
        <taxon>Endopterygota</taxon>
        <taxon>Diptera</taxon>
        <taxon>Nematocera</taxon>
        <taxon>Psychodoidea</taxon>
        <taxon>Psychodidae</taxon>
        <taxon>Lutzomyia</taxon>
        <taxon>Lutzomyia</taxon>
    </lineage>
</organism>
<dbReference type="FunFam" id="2.60.120.920:FF:000005">
    <property type="entry name" value="Putative E3 ubiquitin-protein ligase NEURL1B"/>
    <property type="match status" value="1"/>
</dbReference>
<sequence length="708" mass="78058">MGTRISTNKTKAMGLSSVHKNKNELAEACRSGGPAPCSCKNMDLYVPQTQRKMKLLKKIKLRMGLATRSAVPCPSPNNLPPLTFHQVHGENIRISNERRVARRHESFCKGITFSSRPVRVNERVCIKFNEISNNWSGVIRFGFTYNDPMTLRYGLPKYACPDLTNKPGYWVKALNESYCERDNILFYYVTASGDVHFGINGEEKGVFIPGIETRNPLWTIVDIYGNCTAIEFLDSRNYINHRYQPRHSLPDAEVERIMPNMQALSVQGSTDEILPPIRFTPPAGTTLVPVPFHRTKGATYGFRWIARPLRIGEILIVQVLRTETMYVGALALGLTSCDPATLMPTDLPDDSDLLLDRPEYWVVSKDIASTPNRGDEITFCVTVKGEVTISKNGGPPSVVMHVDQSLELYAFLDVYGSTQSVRVMSLPPPSPPPQIPTATVAVQPALMPQSQPNASPRRLQVQLPNSESMNSISSHGSSQVEQRKLMPVPCTSASRVISVPPTREMIQLQPRGAVLVVNLPPDVLTNQQLSPRMPSSTLLSTQSNATYIEPYSVSSSNHVNSIAANWQQEGASGPSGAGTECTICYEHPIDSVLYMCGHMCMCYECAVQQWRGIGGGHCPLCRAPYSVSSSNHVNSIAANWQQEGASGPSGAGTECTICYEHPIDSVLYMCGHMCMCYECAVQQWRGIGGGHCPLCRAVIHDVIRTYKS</sequence>
<keyword evidence="7" id="KW-0524">Neurogenesis</keyword>
<evidence type="ECO:0000259" key="14">
    <source>
        <dbReference type="PROSITE" id="PS51065"/>
    </source>
</evidence>
<evidence type="ECO:0000256" key="5">
    <source>
        <dbReference type="ARBA" id="ARBA00022771"/>
    </source>
</evidence>
<evidence type="ECO:0000256" key="6">
    <source>
        <dbReference type="ARBA" id="ARBA00022833"/>
    </source>
</evidence>
<evidence type="ECO:0000256" key="12">
    <source>
        <dbReference type="PROSITE-ProRule" id="PRU00175"/>
    </source>
</evidence>
<dbReference type="InterPro" id="IPR037962">
    <property type="entry name" value="Neuralized"/>
</dbReference>
<dbReference type="EMBL" id="AJWK01013926">
    <property type="status" value="NOT_ANNOTATED_CDS"/>
    <property type="molecule type" value="Genomic_DNA"/>
</dbReference>
<dbReference type="VEuPathDB" id="VectorBase:LLOJ004431"/>
<dbReference type="InterPro" id="IPR001841">
    <property type="entry name" value="Znf_RING"/>
</dbReference>
<name>A0A1B0CIZ8_LUTLO</name>
<evidence type="ECO:0000256" key="7">
    <source>
        <dbReference type="ARBA" id="ARBA00022902"/>
    </source>
</evidence>
<dbReference type="PROSITE" id="PS51065">
    <property type="entry name" value="NHR"/>
    <property type="match status" value="2"/>
</dbReference>
<keyword evidence="3" id="KW-0479">Metal-binding</keyword>
<dbReference type="InterPro" id="IPR013083">
    <property type="entry name" value="Znf_RING/FYVE/PHD"/>
</dbReference>
<dbReference type="InterPro" id="IPR043136">
    <property type="entry name" value="B30.2/SPRY_sf"/>
</dbReference>
<dbReference type="Gene3D" id="2.60.120.920">
    <property type="match status" value="2"/>
</dbReference>
<dbReference type="EMBL" id="AJWK01013928">
    <property type="status" value="NOT_ANNOTATED_CDS"/>
    <property type="molecule type" value="Genomic_DNA"/>
</dbReference>
<comment type="subcellular location">
    <subcellularLocation>
        <location evidence="1">Nucleus</location>
    </subcellularLocation>
</comment>
<dbReference type="FunFam" id="3.30.40.10:FF:000441">
    <property type="entry name" value="Neuralized, isoform B"/>
    <property type="match status" value="1"/>
</dbReference>
<dbReference type="EMBL" id="AJWK01013929">
    <property type="status" value="NOT_ANNOTATED_CDS"/>
    <property type="molecule type" value="Genomic_DNA"/>
</dbReference>
<dbReference type="Pfam" id="PF13920">
    <property type="entry name" value="zf-C3HC4_3"/>
    <property type="match status" value="2"/>
</dbReference>
<dbReference type="GO" id="GO:0005634">
    <property type="term" value="C:nucleus"/>
    <property type="evidence" value="ECO:0007669"/>
    <property type="project" value="UniProtKB-SubCell"/>
</dbReference>
<comment type="function">
    <text evidence="10">Involved in neurogenesis. Interacts with other neurogenic proteins in the specification of the neuroblast versus epidermoblast cell fate.</text>
</comment>
<dbReference type="EnsemblMetazoa" id="LLOJ004431-RA">
    <property type="protein sequence ID" value="LLOJ004431-PA"/>
    <property type="gene ID" value="LLOJ004431"/>
</dbReference>
<evidence type="ECO:0000313" key="16">
    <source>
        <dbReference type="Proteomes" id="UP000092461"/>
    </source>
</evidence>
<dbReference type="EMBL" id="AJWK01013927">
    <property type="status" value="NOT_ANNOTATED_CDS"/>
    <property type="molecule type" value="Genomic_DNA"/>
</dbReference>
<dbReference type="PANTHER" id="PTHR12429:SF6">
    <property type="entry name" value="PROTEIN NEURALIZED"/>
    <property type="match status" value="1"/>
</dbReference>
<protein>
    <recommendedName>
        <fullName evidence="11">Protein neuralized</fullName>
    </recommendedName>
</protein>
<dbReference type="PROSITE" id="PS50089">
    <property type="entry name" value="ZF_RING_2"/>
    <property type="match status" value="2"/>
</dbReference>
<dbReference type="GO" id="GO:0008270">
    <property type="term" value="F:zinc ion binding"/>
    <property type="evidence" value="ECO:0007669"/>
    <property type="project" value="UniProtKB-KW"/>
</dbReference>
<feature type="domain" description="NHR" evidence="14">
    <location>
        <begin position="81"/>
        <end position="235"/>
    </location>
</feature>
<evidence type="ECO:0000256" key="1">
    <source>
        <dbReference type="ARBA" id="ARBA00004123"/>
    </source>
</evidence>
<dbReference type="SMART" id="SM00588">
    <property type="entry name" value="NEUZ"/>
    <property type="match status" value="2"/>
</dbReference>
<keyword evidence="5 12" id="KW-0863">Zinc-finger</keyword>
<evidence type="ECO:0000259" key="13">
    <source>
        <dbReference type="PROSITE" id="PS50089"/>
    </source>
</evidence>
<keyword evidence="6" id="KW-0862">Zinc</keyword>
<dbReference type="Pfam" id="PF07177">
    <property type="entry name" value="Neuralized"/>
    <property type="match status" value="2"/>
</dbReference>
<evidence type="ECO:0000256" key="2">
    <source>
        <dbReference type="ARBA" id="ARBA00022473"/>
    </source>
</evidence>
<evidence type="ECO:0000256" key="9">
    <source>
        <dbReference type="ARBA" id="ARBA00023242"/>
    </source>
</evidence>
<dbReference type="AlphaFoldDB" id="A0A1B0CIZ8"/>
<evidence type="ECO:0000256" key="8">
    <source>
        <dbReference type="ARBA" id="ARBA00023125"/>
    </source>
</evidence>
<evidence type="ECO:0000256" key="10">
    <source>
        <dbReference type="ARBA" id="ARBA00058903"/>
    </source>
</evidence>
<dbReference type="Proteomes" id="UP000092461">
    <property type="component" value="Unassembled WGS sequence"/>
</dbReference>
<reference evidence="15" key="1">
    <citation type="submission" date="2020-05" db="UniProtKB">
        <authorList>
            <consortium name="EnsemblMetazoa"/>
        </authorList>
    </citation>
    <scope>IDENTIFICATION</scope>
    <source>
        <strain evidence="15">Jacobina</strain>
    </source>
</reference>
<dbReference type="VEuPathDB" id="VectorBase:LLONM1_003721"/>